<accession>A0A6V7EAY4</accession>
<name>A0A6V7EAY4_9XANT</name>
<proteinExistence type="predicted"/>
<reference evidence="1" key="1">
    <citation type="submission" date="2020-07" db="EMBL/GenBank/DDBJ databases">
        <authorList>
            <person name="Pothier F. J."/>
        </authorList>
    </citation>
    <scope>NUCLEOTIDE SEQUENCE</scope>
    <source>
        <strain evidence="1">CFBP 2533</strain>
    </source>
</reference>
<dbReference type="AlphaFoldDB" id="A0A6V7EAY4"/>
<dbReference type="EMBL" id="LR828261">
    <property type="protein sequence ID" value="CAD0348234.1"/>
    <property type="molecule type" value="Genomic_DNA"/>
</dbReference>
<sequence>MAWMLRAQVVAVTAESGIGNRKSSVLHSFSAIATSQKLLRAPWWTIPESPFPIPA</sequence>
<dbReference type="EMBL" id="LR828261">
    <property type="protein sequence ID" value="CAD0348241.1"/>
    <property type="molecule type" value="Genomic_DNA"/>
</dbReference>
<gene>
    <name evidence="1" type="ORF">CFBP2533_33530</name>
</gene>
<organism evidence="1">
    <name type="scientific">Xanthomonas hortorum pv. pelargonii</name>
    <dbReference type="NCBI Taxonomy" id="453602"/>
    <lineage>
        <taxon>Bacteria</taxon>
        <taxon>Pseudomonadati</taxon>
        <taxon>Pseudomonadota</taxon>
        <taxon>Gammaproteobacteria</taxon>
        <taxon>Lysobacterales</taxon>
        <taxon>Lysobacteraceae</taxon>
        <taxon>Xanthomonas</taxon>
    </lineage>
</organism>
<evidence type="ECO:0000313" key="1">
    <source>
        <dbReference type="EMBL" id="CAD0348241.1"/>
    </source>
</evidence>
<protein>
    <submittedName>
        <fullName evidence="1">Uncharacterized protein</fullName>
    </submittedName>
</protein>